<comment type="cofactor">
    <cofactor evidence="1 18">
        <name>Mg(2+)</name>
        <dbReference type="ChEBI" id="CHEBI:18420"/>
    </cofactor>
</comment>
<dbReference type="OrthoDB" id="411145at2759"/>
<comment type="similarity">
    <text evidence="2">Belongs to the inositol monophosphatase superfamily.</text>
</comment>
<dbReference type="InterPro" id="IPR000760">
    <property type="entry name" value="Inositol_monophosphatase-like"/>
</dbReference>
<evidence type="ECO:0000256" key="8">
    <source>
        <dbReference type="ARBA" id="ARBA00040342"/>
    </source>
</evidence>
<feature type="binding site" evidence="18">
    <location>
        <position position="182"/>
    </location>
    <ligand>
        <name>Mg(2+)</name>
        <dbReference type="ChEBI" id="CHEBI:18420"/>
        <label>1</label>
        <note>catalytic</note>
    </ligand>
</feature>
<proteinExistence type="inferred from homology"/>
<evidence type="ECO:0000256" key="2">
    <source>
        <dbReference type="ARBA" id="ARBA00009759"/>
    </source>
</evidence>
<dbReference type="PANTHER" id="PTHR43028">
    <property type="entry name" value="3'(2'),5'-BISPHOSPHATE NUCLEOTIDASE 1"/>
    <property type="match status" value="1"/>
</dbReference>
<evidence type="ECO:0000313" key="19">
    <source>
        <dbReference type="EMBL" id="GBP24315.1"/>
    </source>
</evidence>
<evidence type="ECO:0000256" key="17">
    <source>
        <dbReference type="ARBA" id="ARBA00044554"/>
    </source>
</evidence>
<evidence type="ECO:0000313" key="20">
    <source>
        <dbReference type="Proteomes" id="UP000299102"/>
    </source>
</evidence>
<keyword evidence="20" id="KW-1185">Reference proteome</keyword>
<comment type="catalytic activity">
    <reaction evidence="12">
        <text>1D-myo-inositol 1,4-bisphosphate + H2O = 1D-myo-inositol 4-phosphate + phosphate</text>
        <dbReference type="Rhea" id="RHEA:15553"/>
        <dbReference type="ChEBI" id="CHEBI:15377"/>
        <dbReference type="ChEBI" id="CHEBI:43474"/>
        <dbReference type="ChEBI" id="CHEBI:58282"/>
        <dbReference type="ChEBI" id="CHEBI:58469"/>
        <dbReference type="EC" id="3.1.3.57"/>
    </reaction>
    <physiologicalReaction direction="left-to-right" evidence="12">
        <dbReference type="Rhea" id="RHEA:15554"/>
    </physiologicalReaction>
</comment>
<evidence type="ECO:0000256" key="12">
    <source>
        <dbReference type="ARBA" id="ARBA00044478"/>
    </source>
</evidence>
<dbReference type="GO" id="GO:0046872">
    <property type="term" value="F:metal ion binding"/>
    <property type="evidence" value="ECO:0007669"/>
    <property type="project" value="UniProtKB-KW"/>
</dbReference>
<dbReference type="GO" id="GO:0004441">
    <property type="term" value="F:inositol-1,4-bisphosphate 1-phosphatase activity"/>
    <property type="evidence" value="ECO:0007669"/>
    <property type="project" value="UniProtKB-EC"/>
</dbReference>
<evidence type="ECO:0000256" key="4">
    <source>
        <dbReference type="ARBA" id="ARBA00022671"/>
    </source>
</evidence>
<accession>A0A4C1UCZ0</accession>
<dbReference type="Gene3D" id="3.30.540.10">
    <property type="entry name" value="Fructose-1,6-Bisphosphatase, subunit A, domain 1"/>
    <property type="match status" value="1"/>
</dbReference>
<dbReference type="EC" id="3.1.3.7" evidence="3"/>
<dbReference type="Pfam" id="PF00459">
    <property type="entry name" value="Inositol_P"/>
    <property type="match status" value="1"/>
</dbReference>
<dbReference type="EMBL" id="BGZK01000160">
    <property type="protein sequence ID" value="GBP24315.1"/>
    <property type="molecule type" value="Genomic_DNA"/>
</dbReference>
<evidence type="ECO:0000256" key="7">
    <source>
        <dbReference type="ARBA" id="ARBA00022842"/>
    </source>
</evidence>
<evidence type="ECO:0000256" key="6">
    <source>
        <dbReference type="ARBA" id="ARBA00022801"/>
    </source>
</evidence>
<dbReference type="SUPFAM" id="SSF56655">
    <property type="entry name" value="Carbohydrate phosphatase"/>
    <property type="match status" value="1"/>
</dbReference>
<keyword evidence="5 18" id="KW-0479">Metal-binding</keyword>
<evidence type="ECO:0000256" key="1">
    <source>
        <dbReference type="ARBA" id="ARBA00001946"/>
    </source>
</evidence>
<evidence type="ECO:0000256" key="9">
    <source>
        <dbReference type="ARBA" id="ARBA00041815"/>
    </source>
</evidence>
<dbReference type="PANTHER" id="PTHR43028:SF5">
    <property type="entry name" value="3'(2'),5'-BISPHOSPHATE NUCLEOTIDASE 1"/>
    <property type="match status" value="1"/>
</dbReference>
<comment type="catalytic activity">
    <reaction evidence="11">
        <text>adenosine 2',5'-bisphosphate + H2O = AMP + phosphate</text>
        <dbReference type="Rhea" id="RHEA:77643"/>
        <dbReference type="ChEBI" id="CHEBI:15377"/>
        <dbReference type="ChEBI" id="CHEBI:43474"/>
        <dbReference type="ChEBI" id="CHEBI:194156"/>
        <dbReference type="ChEBI" id="CHEBI:456215"/>
        <dbReference type="EC" id="3.1.3.7"/>
    </reaction>
    <physiologicalReaction direction="left-to-right" evidence="11">
        <dbReference type="Rhea" id="RHEA:77644"/>
    </physiologicalReaction>
</comment>
<comment type="catalytic activity">
    <reaction evidence="13">
        <text>adenosine 3',5'-bisphosphate + H2O = AMP + phosphate</text>
        <dbReference type="Rhea" id="RHEA:10040"/>
        <dbReference type="ChEBI" id="CHEBI:15377"/>
        <dbReference type="ChEBI" id="CHEBI:43474"/>
        <dbReference type="ChEBI" id="CHEBI:58343"/>
        <dbReference type="ChEBI" id="CHEBI:456215"/>
        <dbReference type="EC" id="3.1.3.7"/>
    </reaction>
    <physiologicalReaction direction="left-to-right" evidence="13">
        <dbReference type="Rhea" id="RHEA:10041"/>
    </physiologicalReaction>
</comment>
<gene>
    <name evidence="19" type="primary">Bpnt1</name>
    <name evidence="19" type="ORF">EVAR_9413_1</name>
</gene>
<dbReference type="AlphaFoldDB" id="A0A4C1UCZ0"/>
<dbReference type="EC" id="3.1.3.57" evidence="15"/>
<dbReference type="Gene3D" id="3.40.190.80">
    <property type="match status" value="1"/>
</dbReference>
<evidence type="ECO:0000256" key="13">
    <source>
        <dbReference type="ARBA" id="ARBA00044479"/>
    </source>
</evidence>
<comment type="catalytic activity">
    <reaction evidence="10">
        <text>1D-myo-inositol 1,3,4-trisphosphate + H2O = 1D-myo-inositol 3,4-bisphosphate + phosphate</text>
        <dbReference type="Rhea" id="RHEA:70319"/>
        <dbReference type="ChEBI" id="CHEBI:15377"/>
        <dbReference type="ChEBI" id="CHEBI:43474"/>
        <dbReference type="ChEBI" id="CHEBI:58414"/>
        <dbReference type="ChEBI" id="CHEBI:83241"/>
    </reaction>
    <physiologicalReaction direction="left-to-right" evidence="10">
        <dbReference type="Rhea" id="RHEA:70320"/>
    </physiologicalReaction>
</comment>
<sequence>MQRLLFGSSIIRHIPPFLLGCHTKRSSTTCNLTQGLNQVSSFLDVGLSLVITLYLCLPNDYQLCFLEHVTVLIGIAVNETPVAGVIHQPFYKLENDGVRKTGRTIWGLQDVGVGGFVPCPPPSSLIITTTRSHSNPTVEKALQAMNASQILRVGGAGYKVLQLLEGKASVYLFASPGCKKWDTCAPEAVLRATGGVLSDVRGRTYRYGAAVPRPNAAGVLAAASPQLHADALQKIPVELKEKLAPET</sequence>
<dbReference type="GO" id="GO:0046854">
    <property type="term" value="P:phosphatidylinositol phosphate biosynthetic process"/>
    <property type="evidence" value="ECO:0007669"/>
    <property type="project" value="InterPro"/>
</dbReference>
<organism evidence="19 20">
    <name type="scientific">Eumeta variegata</name>
    <name type="common">Bagworm moth</name>
    <name type="synonym">Eumeta japonica</name>
    <dbReference type="NCBI Taxonomy" id="151549"/>
    <lineage>
        <taxon>Eukaryota</taxon>
        <taxon>Metazoa</taxon>
        <taxon>Ecdysozoa</taxon>
        <taxon>Arthropoda</taxon>
        <taxon>Hexapoda</taxon>
        <taxon>Insecta</taxon>
        <taxon>Pterygota</taxon>
        <taxon>Neoptera</taxon>
        <taxon>Endopterygota</taxon>
        <taxon>Lepidoptera</taxon>
        <taxon>Glossata</taxon>
        <taxon>Ditrysia</taxon>
        <taxon>Tineoidea</taxon>
        <taxon>Psychidae</taxon>
        <taxon>Oiketicinae</taxon>
        <taxon>Eumeta</taxon>
    </lineage>
</organism>
<evidence type="ECO:0000256" key="18">
    <source>
        <dbReference type="PIRSR" id="PIRSR600760-2"/>
    </source>
</evidence>
<keyword evidence="4" id="KW-0452">Lithium</keyword>
<evidence type="ECO:0000256" key="16">
    <source>
        <dbReference type="ARBA" id="ARBA00044544"/>
    </source>
</evidence>
<reference evidence="19 20" key="1">
    <citation type="journal article" date="2019" name="Commun. Biol.">
        <title>The bagworm genome reveals a unique fibroin gene that provides high tensile strength.</title>
        <authorList>
            <person name="Kono N."/>
            <person name="Nakamura H."/>
            <person name="Ohtoshi R."/>
            <person name="Tomita M."/>
            <person name="Numata K."/>
            <person name="Arakawa K."/>
        </authorList>
    </citation>
    <scope>NUCLEOTIDE SEQUENCE [LARGE SCALE GENOMIC DNA]</scope>
</reference>
<keyword evidence="7 18" id="KW-0460">Magnesium</keyword>
<keyword evidence="6" id="KW-0378">Hydrolase</keyword>
<evidence type="ECO:0000256" key="3">
    <source>
        <dbReference type="ARBA" id="ARBA00012633"/>
    </source>
</evidence>
<dbReference type="GO" id="GO:0008441">
    <property type="term" value="F:3'(2'),5'-bisphosphate nucleotidase activity"/>
    <property type="evidence" value="ECO:0007669"/>
    <property type="project" value="UniProtKB-EC"/>
</dbReference>
<name>A0A4C1UCZ0_EUMVA</name>
<dbReference type="InterPro" id="IPR020550">
    <property type="entry name" value="Inositol_monophosphatase_CS"/>
</dbReference>
<dbReference type="Proteomes" id="UP000299102">
    <property type="component" value="Unassembled WGS sequence"/>
</dbReference>
<comment type="catalytic activity">
    <reaction evidence="14">
        <text>3'-phosphoadenylyl sulfate + H2O = adenosine 5'-phosphosulfate + phosphate</text>
        <dbReference type="Rhea" id="RHEA:77639"/>
        <dbReference type="ChEBI" id="CHEBI:15377"/>
        <dbReference type="ChEBI" id="CHEBI:43474"/>
        <dbReference type="ChEBI" id="CHEBI:58243"/>
        <dbReference type="ChEBI" id="CHEBI:58339"/>
        <dbReference type="EC" id="3.1.3.7"/>
    </reaction>
    <physiologicalReaction direction="left-to-right" evidence="14">
        <dbReference type="Rhea" id="RHEA:77640"/>
    </physiologicalReaction>
</comment>
<evidence type="ECO:0000256" key="14">
    <source>
        <dbReference type="ARBA" id="ARBA00044484"/>
    </source>
</evidence>
<dbReference type="InterPro" id="IPR050725">
    <property type="entry name" value="CysQ/Inositol_MonoPase"/>
</dbReference>
<comment type="caution">
    <text evidence="19">The sequence shown here is derived from an EMBL/GenBank/DDBJ whole genome shotgun (WGS) entry which is preliminary data.</text>
</comment>
<evidence type="ECO:0000256" key="5">
    <source>
        <dbReference type="ARBA" id="ARBA00022723"/>
    </source>
</evidence>
<protein>
    <recommendedName>
        <fullName evidence="8">3'(2'),5'-bisphosphate nucleotidase 1</fullName>
        <ecNumber evidence="15">3.1.3.57</ecNumber>
        <ecNumber evidence="3">3.1.3.7</ecNumber>
    </recommendedName>
    <alternativeName>
        <fullName evidence="16">3'-phosphoadenosine 5'-phosphate phosphatase</fullName>
    </alternativeName>
    <alternativeName>
        <fullName evidence="9">Bisphosphate 3'-nucleotidase 1</fullName>
    </alternativeName>
    <alternativeName>
        <fullName evidence="17">Inositol-polyphosphate 1-phosphatase</fullName>
    </alternativeName>
</protein>
<evidence type="ECO:0000256" key="15">
    <source>
        <dbReference type="ARBA" id="ARBA00044519"/>
    </source>
</evidence>
<dbReference type="STRING" id="151549.A0A4C1UCZ0"/>
<evidence type="ECO:0000256" key="11">
    <source>
        <dbReference type="ARBA" id="ARBA00044466"/>
    </source>
</evidence>
<dbReference type="PROSITE" id="PS00630">
    <property type="entry name" value="IMP_2"/>
    <property type="match status" value="1"/>
</dbReference>
<dbReference type="FunFam" id="3.40.190.80:FF:000006">
    <property type="entry name" value="Bisphosphate nucleotidase 1"/>
    <property type="match status" value="1"/>
</dbReference>
<evidence type="ECO:0000256" key="10">
    <source>
        <dbReference type="ARBA" id="ARBA00044465"/>
    </source>
</evidence>